<sequence length="90" mass="9892">MSFSSTMRNLKGNQIRQLVQVQEAGKLLEKPGRNRSCPEVHFALFKLVGNKSSISLQAKDMPMDGLAKHIFDCDGSGPSRQEMPGTKGMV</sequence>
<dbReference type="HOGENOM" id="CLU_2441438_0_0_1"/>
<proteinExistence type="predicted"/>
<name>S3BUZ6_OPHP1</name>
<dbReference type="EMBL" id="KE148161">
    <property type="protein sequence ID" value="EPE04312.1"/>
    <property type="molecule type" value="Genomic_DNA"/>
</dbReference>
<protein>
    <submittedName>
        <fullName evidence="1">Uncharacterized protein</fullName>
    </submittedName>
</protein>
<dbReference type="VEuPathDB" id="FungiDB:F503_01316"/>
<keyword evidence="2" id="KW-1185">Reference proteome</keyword>
<organism evidence="1 2">
    <name type="scientific">Ophiostoma piceae (strain UAMH 11346)</name>
    <name type="common">Sap stain fungus</name>
    <dbReference type="NCBI Taxonomy" id="1262450"/>
    <lineage>
        <taxon>Eukaryota</taxon>
        <taxon>Fungi</taxon>
        <taxon>Dikarya</taxon>
        <taxon>Ascomycota</taxon>
        <taxon>Pezizomycotina</taxon>
        <taxon>Sordariomycetes</taxon>
        <taxon>Sordariomycetidae</taxon>
        <taxon>Ophiostomatales</taxon>
        <taxon>Ophiostomataceae</taxon>
        <taxon>Ophiostoma</taxon>
    </lineage>
</organism>
<evidence type="ECO:0000313" key="2">
    <source>
        <dbReference type="Proteomes" id="UP000016923"/>
    </source>
</evidence>
<reference evidence="1 2" key="1">
    <citation type="journal article" date="2013" name="BMC Genomics">
        <title>The genome and transcriptome of the pine saprophyte Ophiostoma piceae, and a comparison with the bark beetle-associated pine pathogen Grosmannia clavigera.</title>
        <authorList>
            <person name="Haridas S."/>
            <person name="Wang Y."/>
            <person name="Lim L."/>
            <person name="Massoumi Alamouti S."/>
            <person name="Jackman S."/>
            <person name="Docking R."/>
            <person name="Robertson G."/>
            <person name="Birol I."/>
            <person name="Bohlmann J."/>
            <person name="Breuil C."/>
        </authorList>
    </citation>
    <scope>NUCLEOTIDE SEQUENCE [LARGE SCALE GENOMIC DNA]</scope>
    <source>
        <strain evidence="1 2">UAMH 11346</strain>
    </source>
</reference>
<gene>
    <name evidence="1" type="ORF">F503_01316</name>
</gene>
<dbReference type="Proteomes" id="UP000016923">
    <property type="component" value="Unassembled WGS sequence"/>
</dbReference>
<evidence type="ECO:0000313" key="1">
    <source>
        <dbReference type="EMBL" id="EPE04312.1"/>
    </source>
</evidence>
<dbReference type="AlphaFoldDB" id="S3BUZ6"/>
<accession>S3BUZ6</accession>